<organism evidence="2 3">
    <name type="scientific">Kribbella sindirgiensis</name>
    <dbReference type="NCBI Taxonomy" id="1124744"/>
    <lineage>
        <taxon>Bacteria</taxon>
        <taxon>Bacillati</taxon>
        <taxon>Actinomycetota</taxon>
        <taxon>Actinomycetes</taxon>
        <taxon>Propionibacteriales</taxon>
        <taxon>Kribbellaceae</taxon>
        <taxon>Kribbella</taxon>
    </lineage>
</organism>
<accession>A0A4R0ID96</accession>
<protein>
    <submittedName>
        <fullName evidence="2">DUF4440 domain-containing protein</fullName>
    </submittedName>
</protein>
<gene>
    <name evidence="2" type="ORF">E0H50_23580</name>
</gene>
<dbReference type="SUPFAM" id="SSF54427">
    <property type="entry name" value="NTF2-like"/>
    <property type="match status" value="1"/>
</dbReference>
<dbReference type="AlphaFoldDB" id="A0A4R0ID96"/>
<dbReference type="InterPro" id="IPR032710">
    <property type="entry name" value="NTF2-like_dom_sf"/>
</dbReference>
<keyword evidence="3" id="KW-1185">Reference proteome</keyword>
<name>A0A4R0ID96_9ACTN</name>
<evidence type="ECO:0000313" key="3">
    <source>
        <dbReference type="Proteomes" id="UP000292695"/>
    </source>
</evidence>
<dbReference type="InterPro" id="IPR037401">
    <property type="entry name" value="SnoaL-like"/>
</dbReference>
<reference evidence="2 3" key="1">
    <citation type="submission" date="2019-02" db="EMBL/GenBank/DDBJ databases">
        <title>Kribbella capetownensis sp. nov. and Kribbella speibonae sp. nov., isolated from soil.</title>
        <authorList>
            <person name="Curtis S.M."/>
            <person name="Norton I."/>
            <person name="Everest G.J."/>
            <person name="Meyers P.R."/>
        </authorList>
    </citation>
    <scope>NUCLEOTIDE SEQUENCE [LARGE SCALE GENOMIC DNA]</scope>
    <source>
        <strain evidence="2 3">DSM 27082</strain>
    </source>
</reference>
<dbReference type="Gene3D" id="3.10.450.50">
    <property type="match status" value="1"/>
</dbReference>
<dbReference type="OrthoDB" id="9812295at2"/>
<comment type="caution">
    <text evidence="2">The sequence shown here is derived from an EMBL/GenBank/DDBJ whole genome shotgun (WGS) entry which is preliminary data.</text>
</comment>
<dbReference type="Proteomes" id="UP000292695">
    <property type="component" value="Unassembled WGS sequence"/>
</dbReference>
<proteinExistence type="predicted"/>
<dbReference type="Pfam" id="PF13474">
    <property type="entry name" value="SnoaL_3"/>
    <property type="match status" value="1"/>
</dbReference>
<sequence length="164" mass="18552">MTTQNPKNAVSETDIRERIDVLLDAIRTGDRAAVRTIFAPNLVSFDIEPPLRHLGAEKKWQNWELVFTAFELPLEYEVRDLTVLVDGDLAVVYSLNHLNAALKVGPKIDYWLRWTSAWQKIDGQWLIVHDQVLGPDELPGPHRGHGPHALSRARPRMCGLAGVF</sequence>
<evidence type="ECO:0000259" key="1">
    <source>
        <dbReference type="Pfam" id="PF13474"/>
    </source>
</evidence>
<evidence type="ECO:0000313" key="2">
    <source>
        <dbReference type="EMBL" id="TCC30399.1"/>
    </source>
</evidence>
<feature type="domain" description="SnoaL-like" evidence="1">
    <location>
        <begin position="15"/>
        <end position="130"/>
    </location>
</feature>
<dbReference type="RefSeq" id="WP_131292151.1">
    <property type="nucleotide sequence ID" value="NZ_SJKA01000008.1"/>
</dbReference>
<dbReference type="EMBL" id="SJKA01000008">
    <property type="protein sequence ID" value="TCC30399.1"/>
    <property type="molecule type" value="Genomic_DNA"/>
</dbReference>